<dbReference type="Proteomes" id="UP001064489">
    <property type="component" value="Chromosome 11"/>
</dbReference>
<evidence type="ECO:0000313" key="3">
    <source>
        <dbReference type="Proteomes" id="UP001064489"/>
    </source>
</evidence>
<gene>
    <name evidence="2" type="ORF">LWI28_027036</name>
</gene>
<protein>
    <submittedName>
        <fullName evidence="2">Uncharacterized protein</fullName>
    </submittedName>
</protein>
<keyword evidence="3" id="KW-1185">Reference proteome</keyword>
<evidence type="ECO:0000256" key="1">
    <source>
        <dbReference type="SAM" id="MobiDB-lite"/>
    </source>
</evidence>
<evidence type="ECO:0000313" key="2">
    <source>
        <dbReference type="EMBL" id="KAI9154490.1"/>
    </source>
</evidence>
<feature type="compositionally biased region" description="Polar residues" evidence="1">
    <location>
        <begin position="162"/>
        <end position="174"/>
    </location>
</feature>
<feature type="region of interest" description="Disordered" evidence="1">
    <location>
        <begin position="147"/>
        <end position="174"/>
    </location>
</feature>
<name>A0AAD5NG93_ACENE</name>
<comment type="caution">
    <text evidence="2">The sequence shown here is derived from an EMBL/GenBank/DDBJ whole genome shotgun (WGS) entry which is preliminary data.</text>
</comment>
<dbReference type="EMBL" id="JAJSOW010000108">
    <property type="protein sequence ID" value="KAI9154490.1"/>
    <property type="molecule type" value="Genomic_DNA"/>
</dbReference>
<reference evidence="2" key="2">
    <citation type="submission" date="2023-02" db="EMBL/GenBank/DDBJ databases">
        <authorList>
            <person name="Swenson N.G."/>
            <person name="Wegrzyn J.L."/>
            <person name="Mcevoy S.L."/>
        </authorList>
    </citation>
    <scope>NUCLEOTIDE SEQUENCE</scope>
    <source>
        <strain evidence="2">91603</strain>
        <tissue evidence="2">Leaf</tissue>
    </source>
</reference>
<reference evidence="2" key="1">
    <citation type="journal article" date="2022" name="Plant J.">
        <title>Strategies of tolerance reflected in two North American maple genomes.</title>
        <authorList>
            <person name="McEvoy S.L."/>
            <person name="Sezen U.U."/>
            <person name="Trouern-Trend A."/>
            <person name="McMahon S.M."/>
            <person name="Schaberg P.G."/>
            <person name="Yang J."/>
            <person name="Wegrzyn J.L."/>
            <person name="Swenson N.G."/>
        </authorList>
    </citation>
    <scope>NUCLEOTIDE SEQUENCE</scope>
    <source>
        <strain evidence="2">91603</strain>
    </source>
</reference>
<dbReference type="AlphaFoldDB" id="A0AAD5NG93"/>
<sequence>MCISSGRRGAVFQLWRSRDHRRGPCGQRPGALLMEQRLCAEIQQFKDEDEAETGDELQFDGEEMVNEDWLEGDIGPMLMVSPDFLTMNDDPKPELVEKECHAAPKVDKEASLGIGDQSAPKFNNIGVLDSGNTAEEHGSAMVVSLHNSHLRGPSPFSKHSAESTYHPTMQRSQR</sequence>
<accession>A0AAD5NG93</accession>
<organism evidence="2 3">
    <name type="scientific">Acer negundo</name>
    <name type="common">Box elder</name>
    <dbReference type="NCBI Taxonomy" id="4023"/>
    <lineage>
        <taxon>Eukaryota</taxon>
        <taxon>Viridiplantae</taxon>
        <taxon>Streptophyta</taxon>
        <taxon>Embryophyta</taxon>
        <taxon>Tracheophyta</taxon>
        <taxon>Spermatophyta</taxon>
        <taxon>Magnoliopsida</taxon>
        <taxon>eudicotyledons</taxon>
        <taxon>Gunneridae</taxon>
        <taxon>Pentapetalae</taxon>
        <taxon>rosids</taxon>
        <taxon>malvids</taxon>
        <taxon>Sapindales</taxon>
        <taxon>Sapindaceae</taxon>
        <taxon>Hippocastanoideae</taxon>
        <taxon>Acereae</taxon>
        <taxon>Acer</taxon>
    </lineage>
</organism>
<proteinExistence type="predicted"/>